<dbReference type="Pfam" id="PF18166">
    <property type="entry name" value="pP_pnuc_2"/>
    <property type="match status" value="1"/>
</dbReference>
<dbReference type="AlphaFoldDB" id="A0A7W6A4V5"/>
<dbReference type="Proteomes" id="UP000532936">
    <property type="component" value="Unassembled WGS sequence"/>
</dbReference>
<evidence type="ECO:0000259" key="2">
    <source>
        <dbReference type="Pfam" id="PF18166"/>
    </source>
</evidence>
<dbReference type="EMBL" id="JACIDA010000001">
    <property type="protein sequence ID" value="MBB3871665.1"/>
    <property type="molecule type" value="Genomic_DNA"/>
</dbReference>
<dbReference type="InterPro" id="IPR041584">
    <property type="entry name" value="Put_pPIWI_pnuc_2"/>
</dbReference>
<feature type="domain" description="Predicted pPIWI-associating nuclease group 2" evidence="2">
    <location>
        <begin position="169"/>
        <end position="288"/>
    </location>
</feature>
<dbReference type="RefSeq" id="WP_183195819.1">
    <property type="nucleotide sequence ID" value="NZ_JACIDA010000001.1"/>
</dbReference>
<evidence type="ECO:0000259" key="1">
    <source>
        <dbReference type="Pfam" id="PF18165"/>
    </source>
</evidence>
<proteinExistence type="predicted"/>
<evidence type="ECO:0000313" key="4">
    <source>
        <dbReference type="Proteomes" id="UP000532936"/>
    </source>
</evidence>
<dbReference type="Pfam" id="PF18165">
    <property type="entry name" value="pP_pnuc_1"/>
    <property type="match status" value="1"/>
</dbReference>
<comment type="caution">
    <text evidence="3">The sequence shown here is derived from an EMBL/GenBank/DDBJ whole genome shotgun (WGS) entry which is preliminary data.</text>
</comment>
<dbReference type="InterPro" id="IPR040556">
    <property type="entry name" value="pP_pnuc_1"/>
</dbReference>
<organism evidence="3 4">
    <name type="scientific">Brevundimonas mediterranea</name>
    <dbReference type="NCBI Taxonomy" id="74329"/>
    <lineage>
        <taxon>Bacteria</taxon>
        <taxon>Pseudomonadati</taxon>
        <taxon>Pseudomonadota</taxon>
        <taxon>Alphaproteobacteria</taxon>
        <taxon>Caulobacterales</taxon>
        <taxon>Caulobacteraceae</taxon>
        <taxon>Brevundimonas</taxon>
    </lineage>
</organism>
<accession>A0A7W6A4V5</accession>
<sequence>MTKKNLKKAADWKAVKKLAKGLAARRPGDTFLAIVLDGAIRVGRDAKNPIRGNLLGAACREALTHLLHVMAPDREVRACQWFVQAEDTETVTRAQRADYIARGGLSSTYVEKTLGLSRKEYVRPLNRAIALLNKLTHVKPDTVVDKHKPVVALAQDIFEAMGTLLDAADDCRKAVAEALREAIDEQVMDRMISETIAELDELSTHTFIDEIQVEDISVVEIGPEQIHLEVEGVVYVTLQYGSGSDVRRGDGATMDDSYPFEATVIVSSIDPEKFEEVREPRVDNRSFYE</sequence>
<feature type="domain" description="Predicted pPIWI-associating nuclease" evidence="1">
    <location>
        <begin position="30"/>
        <end position="159"/>
    </location>
</feature>
<gene>
    <name evidence="3" type="ORF">GGR11_001179</name>
</gene>
<reference evidence="3 4" key="1">
    <citation type="submission" date="2020-08" db="EMBL/GenBank/DDBJ databases">
        <title>Genomic Encyclopedia of Type Strains, Phase IV (KMG-IV): sequencing the most valuable type-strain genomes for metagenomic binning, comparative biology and taxonomic classification.</title>
        <authorList>
            <person name="Goeker M."/>
        </authorList>
    </citation>
    <scope>NUCLEOTIDE SEQUENCE [LARGE SCALE GENOMIC DNA]</scope>
    <source>
        <strain evidence="3 4">DSM 14878</strain>
    </source>
</reference>
<protein>
    <submittedName>
        <fullName evidence="3">Uncharacterized protein</fullName>
    </submittedName>
</protein>
<name>A0A7W6A4V5_9CAUL</name>
<evidence type="ECO:0000313" key="3">
    <source>
        <dbReference type="EMBL" id="MBB3871665.1"/>
    </source>
</evidence>